<dbReference type="Proteomes" id="UP000279833">
    <property type="component" value="Unassembled WGS sequence"/>
</dbReference>
<gene>
    <name evidence="2" type="ORF">SCUD_LOCUS5120</name>
</gene>
<feature type="signal peptide" evidence="1">
    <location>
        <begin position="1"/>
        <end position="28"/>
    </location>
</feature>
<evidence type="ECO:0000313" key="2">
    <source>
        <dbReference type="EMBL" id="VDO93291.1"/>
    </source>
</evidence>
<protein>
    <submittedName>
        <fullName evidence="2 4">Uncharacterized protein</fullName>
    </submittedName>
</protein>
<dbReference type="PANTHER" id="PTHR47027:SF25">
    <property type="entry name" value="REVERSE TRANSCRIPTASE DOMAIN-CONTAINING PROTEIN"/>
    <property type="match status" value="1"/>
</dbReference>
<evidence type="ECO:0000256" key="1">
    <source>
        <dbReference type="SAM" id="SignalP"/>
    </source>
</evidence>
<evidence type="ECO:0000313" key="3">
    <source>
        <dbReference type="Proteomes" id="UP000279833"/>
    </source>
</evidence>
<sequence>MRTKVEQCCLLSPFLFILVVDWIVKTSTYEGKHGIQWTARNQQEDLDLSDDLVILSHPHQQMQVKTTSLAAASESVGLNIHKGESKILKYNTMNINPTTLDKETLEDTETPTYPVSFIDEQGGSDTDIKARIGKAKVSFLQQKNIRNSKQLSVNQYQSQNLQYERQDSSTVRSLNVENYHNHHQEGTNIYQQLSTQDT</sequence>
<evidence type="ECO:0000313" key="4">
    <source>
        <dbReference type="WBParaSite" id="SCUD_0000512001-mRNA-1"/>
    </source>
</evidence>
<dbReference type="PANTHER" id="PTHR47027">
    <property type="entry name" value="REVERSE TRANSCRIPTASE DOMAIN-CONTAINING PROTEIN"/>
    <property type="match status" value="1"/>
</dbReference>
<dbReference type="WBParaSite" id="SCUD_0000512001-mRNA-1">
    <property type="protein sequence ID" value="SCUD_0000512001-mRNA-1"/>
    <property type="gene ID" value="SCUD_0000512001"/>
</dbReference>
<reference evidence="2 3" key="2">
    <citation type="submission" date="2018-11" db="EMBL/GenBank/DDBJ databases">
        <authorList>
            <consortium name="Pathogen Informatics"/>
        </authorList>
    </citation>
    <scope>NUCLEOTIDE SEQUENCE [LARGE SCALE GENOMIC DNA]</scope>
    <source>
        <strain evidence="2">Dakar</strain>
        <strain evidence="3">Dakar, Senegal</strain>
    </source>
</reference>
<organism evidence="4">
    <name type="scientific">Schistosoma curassoni</name>
    <dbReference type="NCBI Taxonomy" id="6186"/>
    <lineage>
        <taxon>Eukaryota</taxon>
        <taxon>Metazoa</taxon>
        <taxon>Spiralia</taxon>
        <taxon>Lophotrochozoa</taxon>
        <taxon>Platyhelminthes</taxon>
        <taxon>Trematoda</taxon>
        <taxon>Digenea</taxon>
        <taxon>Strigeidida</taxon>
        <taxon>Schistosomatoidea</taxon>
        <taxon>Schistosomatidae</taxon>
        <taxon>Schistosoma</taxon>
    </lineage>
</organism>
<keyword evidence="1" id="KW-0732">Signal</keyword>
<proteinExistence type="predicted"/>
<dbReference type="EMBL" id="UZAK01007778">
    <property type="protein sequence ID" value="VDO93291.1"/>
    <property type="molecule type" value="Genomic_DNA"/>
</dbReference>
<keyword evidence="3" id="KW-1185">Reference proteome</keyword>
<reference evidence="4" key="1">
    <citation type="submission" date="2016-06" db="UniProtKB">
        <authorList>
            <consortium name="WormBaseParasite"/>
        </authorList>
    </citation>
    <scope>IDENTIFICATION</scope>
</reference>
<dbReference type="AlphaFoldDB" id="A0A183JQY1"/>
<feature type="chain" id="PRO_5043140649" evidence="1">
    <location>
        <begin position="29"/>
        <end position="198"/>
    </location>
</feature>
<name>A0A183JQY1_9TREM</name>
<accession>A0A183JQY1</accession>